<dbReference type="EMBL" id="QKUF01000016">
    <property type="protein sequence ID" value="PZW26097.1"/>
    <property type="molecule type" value="Genomic_DNA"/>
</dbReference>
<reference evidence="1 2" key="1">
    <citation type="submission" date="2018-06" db="EMBL/GenBank/DDBJ databases">
        <title>Genomic Encyclopedia of Archaeal and Bacterial Type Strains, Phase II (KMG-II): from individual species to whole genera.</title>
        <authorList>
            <person name="Goeker M."/>
        </authorList>
    </citation>
    <scope>NUCLEOTIDE SEQUENCE [LARGE SCALE GENOMIC DNA]</scope>
    <source>
        <strain evidence="1 2">ATCC BAA-1881</strain>
    </source>
</reference>
<accession>A0A326U4J7</accession>
<protein>
    <submittedName>
        <fullName evidence="1">Uncharacterized protein</fullName>
    </submittedName>
</protein>
<dbReference type="Proteomes" id="UP000248806">
    <property type="component" value="Unassembled WGS sequence"/>
</dbReference>
<evidence type="ECO:0000313" key="2">
    <source>
        <dbReference type="Proteomes" id="UP000248806"/>
    </source>
</evidence>
<gene>
    <name evidence="1" type="ORF">EI42_04056</name>
</gene>
<sequence length="62" mass="7054">MREYLQNGLVRVEVETACNLACLKAVVDPELLTDVFHVVLHEKTILLLLGKIIDEVCQDNLY</sequence>
<dbReference type="AlphaFoldDB" id="A0A326U4J7"/>
<name>A0A326U4J7_THEHA</name>
<evidence type="ECO:0000313" key="1">
    <source>
        <dbReference type="EMBL" id="PZW26097.1"/>
    </source>
</evidence>
<comment type="caution">
    <text evidence="1">The sequence shown here is derived from an EMBL/GenBank/DDBJ whole genome shotgun (WGS) entry which is preliminary data.</text>
</comment>
<organism evidence="1 2">
    <name type="scientific">Thermosporothrix hazakensis</name>
    <dbReference type="NCBI Taxonomy" id="644383"/>
    <lineage>
        <taxon>Bacteria</taxon>
        <taxon>Bacillati</taxon>
        <taxon>Chloroflexota</taxon>
        <taxon>Ktedonobacteria</taxon>
        <taxon>Ktedonobacterales</taxon>
        <taxon>Thermosporotrichaceae</taxon>
        <taxon>Thermosporothrix</taxon>
    </lineage>
</organism>
<keyword evidence="2" id="KW-1185">Reference proteome</keyword>
<proteinExistence type="predicted"/>